<sequence>MLYTSLVISAIVDKGYSGPCEWTNPPVTCRGPSTRTQPPLGAVIVDASGAYNGSFLTISEAVMHLRNTTDEQTLFVFPGVYIEQVIISKLNGPLVLQGYTCDTMSYAANQVTLTQAKAQRDIPPSITTNRNDQTSTLLLKTHNVKIYNLNVANTAGEISEKGQAVAISIQGQNYGIYACTLSGYQDTVYANKGPELIARTYIIGAVDFIFGALAPAWFQFCDIEVIGEGCITANGRTNDSSPSFYVFDNARVFGSSGNGSGYLGRPWRKYARVVWQNSELGDIINSTGWREWGNDTDTANVYFKEFNNSGPGAATKERVPFSGQLTAPIPITQILGENYLQEWFVDSTYL</sequence>
<organism evidence="1 2">
    <name type="scientific">Peronosclerospora sorghi</name>
    <dbReference type="NCBI Taxonomy" id="230839"/>
    <lineage>
        <taxon>Eukaryota</taxon>
        <taxon>Sar</taxon>
        <taxon>Stramenopiles</taxon>
        <taxon>Oomycota</taxon>
        <taxon>Peronosporomycetes</taxon>
        <taxon>Peronosporales</taxon>
        <taxon>Peronosporaceae</taxon>
        <taxon>Peronosclerospora</taxon>
    </lineage>
</organism>
<keyword evidence="2" id="KW-1185">Reference proteome</keyword>
<protein>
    <submittedName>
        <fullName evidence="1">Uncharacterized protein</fullName>
    </submittedName>
</protein>
<accession>A0ACC0VXW3</accession>
<name>A0ACC0VXW3_9STRA</name>
<dbReference type="Proteomes" id="UP001163321">
    <property type="component" value="Chromosome 5"/>
</dbReference>
<comment type="caution">
    <text evidence="1">The sequence shown here is derived from an EMBL/GenBank/DDBJ whole genome shotgun (WGS) entry which is preliminary data.</text>
</comment>
<evidence type="ECO:0000313" key="2">
    <source>
        <dbReference type="Proteomes" id="UP001163321"/>
    </source>
</evidence>
<evidence type="ECO:0000313" key="1">
    <source>
        <dbReference type="EMBL" id="KAI9911363.1"/>
    </source>
</evidence>
<proteinExistence type="predicted"/>
<reference evidence="1 2" key="1">
    <citation type="journal article" date="2022" name="bioRxiv">
        <title>The genome of the oomycete Peronosclerospora sorghi, a cosmopolitan pathogen of maize and sorghum, is inflated with dispersed pseudogenes.</title>
        <authorList>
            <person name="Fletcher K."/>
            <person name="Martin F."/>
            <person name="Isakeit T."/>
            <person name="Cavanaugh K."/>
            <person name="Magill C."/>
            <person name="Michelmore R."/>
        </authorList>
    </citation>
    <scope>NUCLEOTIDE SEQUENCE [LARGE SCALE GENOMIC DNA]</scope>
    <source>
        <strain evidence="1">P6</strain>
    </source>
</reference>
<gene>
    <name evidence="1" type="ORF">PsorP6_009016</name>
</gene>
<dbReference type="EMBL" id="CM047584">
    <property type="protein sequence ID" value="KAI9911363.1"/>
    <property type="molecule type" value="Genomic_DNA"/>
</dbReference>